<reference evidence="2 3" key="1">
    <citation type="journal article" date="2019" name="Commun. Biol.">
        <title>The bagworm genome reveals a unique fibroin gene that provides high tensile strength.</title>
        <authorList>
            <person name="Kono N."/>
            <person name="Nakamura H."/>
            <person name="Ohtoshi R."/>
            <person name="Tomita M."/>
            <person name="Numata K."/>
            <person name="Arakawa K."/>
        </authorList>
    </citation>
    <scope>NUCLEOTIDE SEQUENCE [LARGE SCALE GENOMIC DNA]</scope>
</reference>
<evidence type="ECO:0000256" key="1">
    <source>
        <dbReference type="SAM" id="MobiDB-lite"/>
    </source>
</evidence>
<keyword evidence="3" id="KW-1185">Reference proteome</keyword>
<feature type="region of interest" description="Disordered" evidence="1">
    <location>
        <begin position="35"/>
        <end position="55"/>
    </location>
</feature>
<comment type="caution">
    <text evidence="2">The sequence shown here is derived from an EMBL/GenBank/DDBJ whole genome shotgun (WGS) entry which is preliminary data.</text>
</comment>
<dbReference type="EMBL" id="BGZK01001096">
    <property type="protein sequence ID" value="GBP71075.1"/>
    <property type="molecule type" value="Genomic_DNA"/>
</dbReference>
<sequence>MVAPPSVYATAKPAQLFSTHAPSWRYAGGRDYQDYRDEADITAPPPSASCGPKPPTVFIQRKDRGTELRKKCVKKNINFSQARNSARD</sequence>
<feature type="compositionally biased region" description="Pro residues" evidence="1">
    <location>
        <begin position="43"/>
        <end position="55"/>
    </location>
</feature>
<organism evidence="2 3">
    <name type="scientific">Eumeta variegata</name>
    <name type="common">Bagworm moth</name>
    <name type="synonym">Eumeta japonica</name>
    <dbReference type="NCBI Taxonomy" id="151549"/>
    <lineage>
        <taxon>Eukaryota</taxon>
        <taxon>Metazoa</taxon>
        <taxon>Ecdysozoa</taxon>
        <taxon>Arthropoda</taxon>
        <taxon>Hexapoda</taxon>
        <taxon>Insecta</taxon>
        <taxon>Pterygota</taxon>
        <taxon>Neoptera</taxon>
        <taxon>Endopterygota</taxon>
        <taxon>Lepidoptera</taxon>
        <taxon>Glossata</taxon>
        <taxon>Ditrysia</taxon>
        <taxon>Tineoidea</taxon>
        <taxon>Psychidae</taxon>
        <taxon>Oiketicinae</taxon>
        <taxon>Eumeta</taxon>
    </lineage>
</organism>
<accession>A0A4C1Y9F4</accession>
<gene>
    <name evidence="2" type="ORF">EVAR_49413_1</name>
</gene>
<proteinExistence type="predicted"/>
<dbReference type="Proteomes" id="UP000299102">
    <property type="component" value="Unassembled WGS sequence"/>
</dbReference>
<name>A0A4C1Y9F4_EUMVA</name>
<evidence type="ECO:0000313" key="3">
    <source>
        <dbReference type="Proteomes" id="UP000299102"/>
    </source>
</evidence>
<protein>
    <submittedName>
        <fullName evidence="2">Uncharacterized protein</fullName>
    </submittedName>
</protein>
<evidence type="ECO:0000313" key="2">
    <source>
        <dbReference type="EMBL" id="GBP71075.1"/>
    </source>
</evidence>
<dbReference type="AlphaFoldDB" id="A0A4C1Y9F4"/>